<feature type="transmembrane region" description="Helical" evidence="2">
    <location>
        <begin position="405"/>
        <end position="424"/>
    </location>
</feature>
<dbReference type="PANTHER" id="PTHR43298:SF2">
    <property type="entry name" value="FMN_FAD EXPORTER YEEO-RELATED"/>
    <property type="match status" value="1"/>
</dbReference>
<keyword evidence="2" id="KW-0812">Transmembrane</keyword>
<sequence length="448" mass="48230">MAGPNQTPKNKDVLNLAWPMTVKAIMLHGTVVIDTLLVAPLGEAALAAMALATAVAGFVLGIILAIANALQIRVAQAKGTADQNFIRSTFWIGIGINICVGLSGLLTILIFGDDVIHIMAQVPDLNAMANDYLSIFVIVILGEALGQALSSYFNGLGNTRLPMFSYLLSVPVNIIASLIFIHGVGFVPEFGIKGAAIGSAIAVSAQAIFLAICAYRSQTSLPDVWHHGSVANALSRHMKFALPIVVTFVSAAFATHICTLIYAKMALNDFAALAIISPWIMVAGTIGMQWAQASGIIVAHMLGQGADADDLNRFLKQAWFGAAGCAIFVALTFGGMCLLVDVFYPSLTEETLRLLIAFLPILVLLPFPKGSNAMCGNTLRAAGDTIAVMHIFVWSQWLFRVPATALFILVWDLNAVWVLSIQLIEEVMKFPLFHRRFLYSDWRSGRLL</sequence>
<dbReference type="OrthoDB" id="9780160at2"/>
<dbReference type="InterPro" id="IPR050222">
    <property type="entry name" value="MATE_MdtK"/>
</dbReference>
<feature type="transmembrane region" description="Helical" evidence="2">
    <location>
        <begin position="275"/>
        <end position="298"/>
    </location>
</feature>
<evidence type="ECO:0000313" key="4">
    <source>
        <dbReference type="Proteomes" id="UP000194664"/>
    </source>
</evidence>
<dbReference type="Pfam" id="PF01554">
    <property type="entry name" value="MatE"/>
    <property type="match status" value="2"/>
</dbReference>
<keyword evidence="1" id="KW-0813">Transport</keyword>
<keyword evidence="2" id="KW-0472">Membrane</keyword>
<evidence type="ECO:0000256" key="2">
    <source>
        <dbReference type="SAM" id="Phobius"/>
    </source>
</evidence>
<evidence type="ECO:0000313" key="3">
    <source>
        <dbReference type="EMBL" id="OUD08416.1"/>
    </source>
</evidence>
<feature type="transmembrane region" description="Helical" evidence="2">
    <location>
        <begin position="240"/>
        <end position="263"/>
    </location>
</feature>
<gene>
    <name evidence="3" type="ORF">BVC71_12970</name>
</gene>
<feature type="transmembrane region" description="Helical" evidence="2">
    <location>
        <begin position="350"/>
        <end position="367"/>
    </location>
</feature>
<feature type="transmembrane region" description="Helical" evidence="2">
    <location>
        <begin position="20"/>
        <end position="39"/>
    </location>
</feature>
<keyword evidence="4" id="KW-1185">Reference proteome</keyword>
<feature type="transmembrane region" description="Helical" evidence="2">
    <location>
        <begin position="90"/>
        <end position="112"/>
    </location>
</feature>
<reference evidence="3 4" key="1">
    <citation type="submission" date="2016-12" db="EMBL/GenBank/DDBJ databases">
        <title>The draft genome sequence of HSLHS2.</title>
        <authorList>
            <person name="Hu D."/>
            <person name="Wang L."/>
            <person name="Shao Z."/>
        </authorList>
    </citation>
    <scope>NUCLEOTIDE SEQUENCE [LARGE SCALE GENOMIC DNA]</scope>
    <source>
        <strain evidence="3">MCCC 1A06712</strain>
    </source>
</reference>
<evidence type="ECO:0000256" key="1">
    <source>
        <dbReference type="ARBA" id="ARBA00022448"/>
    </source>
</evidence>
<dbReference type="EMBL" id="MSPP01000005">
    <property type="protein sequence ID" value="OUD08416.1"/>
    <property type="molecule type" value="Genomic_DNA"/>
</dbReference>
<feature type="transmembrane region" description="Helical" evidence="2">
    <location>
        <begin position="165"/>
        <end position="188"/>
    </location>
</feature>
<feature type="transmembrane region" description="Helical" evidence="2">
    <location>
        <begin position="132"/>
        <end position="153"/>
    </location>
</feature>
<protein>
    <submittedName>
        <fullName evidence="3">Uncharacterized protein</fullName>
    </submittedName>
</protein>
<feature type="transmembrane region" description="Helical" evidence="2">
    <location>
        <begin position="45"/>
        <end position="70"/>
    </location>
</feature>
<dbReference type="InterPro" id="IPR002528">
    <property type="entry name" value="MATE_fam"/>
</dbReference>
<dbReference type="GO" id="GO:0005886">
    <property type="term" value="C:plasma membrane"/>
    <property type="evidence" value="ECO:0007669"/>
    <property type="project" value="TreeGrafter"/>
</dbReference>
<accession>A0A251WVP4</accession>
<keyword evidence="2" id="KW-1133">Transmembrane helix</keyword>
<dbReference type="GO" id="GO:0042910">
    <property type="term" value="F:xenobiotic transmembrane transporter activity"/>
    <property type="evidence" value="ECO:0007669"/>
    <property type="project" value="InterPro"/>
</dbReference>
<proteinExistence type="predicted"/>
<feature type="transmembrane region" description="Helical" evidence="2">
    <location>
        <begin position="319"/>
        <end position="344"/>
    </location>
</feature>
<dbReference type="PANTHER" id="PTHR43298">
    <property type="entry name" value="MULTIDRUG RESISTANCE PROTEIN NORM-RELATED"/>
    <property type="match status" value="1"/>
</dbReference>
<dbReference type="GO" id="GO:0015297">
    <property type="term" value="F:antiporter activity"/>
    <property type="evidence" value="ECO:0007669"/>
    <property type="project" value="InterPro"/>
</dbReference>
<comment type="caution">
    <text evidence="3">The sequence shown here is derived from an EMBL/GenBank/DDBJ whole genome shotgun (WGS) entry which is preliminary data.</text>
</comment>
<dbReference type="Proteomes" id="UP000194664">
    <property type="component" value="Unassembled WGS sequence"/>
</dbReference>
<organism evidence="3 4">
    <name type="scientific">Marivivens niveibacter</name>
    <dbReference type="NCBI Taxonomy" id="1930667"/>
    <lineage>
        <taxon>Bacteria</taxon>
        <taxon>Pseudomonadati</taxon>
        <taxon>Pseudomonadota</taxon>
        <taxon>Alphaproteobacteria</taxon>
        <taxon>Rhodobacterales</taxon>
        <taxon>Paracoccaceae</taxon>
        <taxon>Marivivens group</taxon>
        <taxon>Marivivens</taxon>
    </lineage>
</organism>
<dbReference type="AlphaFoldDB" id="A0A251WVP4"/>
<name>A0A251WVP4_9RHOB</name>
<dbReference type="RefSeq" id="WP_086452113.1">
    <property type="nucleotide sequence ID" value="NZ_MSPP01000005.1"/>
</dbReference>